<gene>
    <name evidence="1" type="ORF">ACJMK2_034330</name>
</gene>
<protein>
    <submittedName>
        <fullName evidence="1">Uncharacterized protein</fullName>
    </submittedName>
</protein>
<comment type="caution">
    <text evidence="1">The sequence shown here is derived from an EMBL/GenBank/DDBJ whole genome shotgun (WGS) entry which is preliminary data.</text>
</comment>
<reference evidence="1 2" key="1">
    <citation type="submission" date="2024-11" db="EMBL/GenBank/DDBJ databases">
        <title>Chromosome-level genome assembly of the freshwater bivalve Anodonta woodiana.</title>
        <authorList>
            <person name="Chen X."/>
        </authorList>
    </citation>
    <scope>NUCLEOTIDE SEQUENCE [LARGE SCALE GENOMIC DNA]</scope>
    <source>
        <strain evidence="1">MN2024</strain>
        <tissue evidence="1">Gills</tissue>
    </source>
</reference>
<evidence type="ECO:0000313" key="1">
    <source>
        <dbReference type="EMBL" id="KAL3876487.1"/>
    </source>
</evidence>
<sequence>MPHLAPACRDWKKEMQFTITEGSSVIHWQPEGWTKMTLDQNLLTWDYAAMTLETGAGSRMNPALERTYLLDKFNMLALPGTAEPACGGEMFSIKARYYNYEWLRQLAIHGYKSTAYEEFVEMVEGQMSRRDKSINDILMRKHTGPLRIS</sequence>
<keyword evidence="2" id="KW-1185">Reference proteome</keyword>
<evidence type="ECO:0000313" key="2">
    <source>
        <dbReference type="Proteomes" id="UP001634394"/>
    </source>
</evidence>
<name>A0ABD3WUR3_SINWO</name>
<dbReference type="Proteomes" id="UP001634394">
    <property type="component" value="Unassembled WGS sequence"/>
</dbReference>
<organism evidence="1 2">
    <name type="scientific">Sinanodonta woodiana</name>
    <name type="common">Chinese pond mussel</name>
    <name type="synonym">Anodonta woodiana</name>
    <dbReference type="NCBI Taxonomy" id="1069815"/>
    <lineage>
        <taxon>Eukaryota</taxon>
        <taxon>Metazoa</taxon>
        <taxon>Spiralia</taxon>
        <taxon>Lophotrochozoa</taxon>
        <taxon>Mollusca</taxon>
        <taxon>Bivalvia</taxon>
        <taxon>Autobranchia</taxon>
        <taxon>Heteroconchia</taxon>
        <taxon>Palaeoheterodonta</taxon>
        <taxon>Unionida</taxon>
        <taxon>Unionoidea</taxon>
        <taxon>Unionidae</taxon>
        <taxon>Unioninae</taxon>
        <taxon>Sinanodonta</taxon>
    </lineage>
</organism>
<dbReference type="AlphaFoldDB" id="A0ABD3WUR3"/>
<dbReference type="EMBL" id="JBJQND010000005">
    <property type="protein sequence ID" value="KAL3876487.1"/>
    <property type="molecule type" value="Genomic_DNA"/>
</dbReference>
<accession>A0ABD3WUR3</accession>
<proteinExistence type="predicted"/>